<gene>
    <name evidence="1" type="ORF">TIFTF001_027752</name>
</gene>
<sequence length="120" mass="12801">MRAGLAEDTTRKSRGLVGGLGWQLESRPGLAENTAWNSRAGIASLRSASRLVSSGLGSSLRSVSGLVSHGLTRTRRRSWAHVSGRRHVARRSWAARLGSTASCWRGSVAGSFGLHFLGFV</sequence>
<dbReference type="Proteomes" id="UP001187192">
    <property type="component" value="Unassembled WGS sequence"/>
</dbReference>
<proteinExistence type="predicted"/>
<accession>A0AA88DNS5</accession>
<evidence type="ECO:0000313" key="1">
    <source>
        <dbReference type="EMBL" id="GMN58665.1"/>
    </source>
</evidence>
<organism evidence="1 2">
    <name type="scientific">Ficus carica</name>
    <name type="common">Common fig</name>
    <dbReference type="NCBI Taxonomy" id="3494"/>
    <lineage>
        <taxon>Eukaryota</taxon>
        <taxon>Viridiplantae</taxon>
        <taxon>Streptophyta</taxon>
        <taxon>Embryophyta</taxon>
        <taxon>Tracheophyta</taxon>
        <taxon>Spermatophyta</taxon>
        <taxon>Magnoliopsida</taxon>
        <taxon>eudicotyledons</taxon>
        <taxon>Gunneridae</taxon>
        <taxon>Pentapetalae</taxon>
        <taxon>rosids</taxon>
        <taxon>fabids</taxon>
        <taxon>Rosales</taxon>
        <taxon>Moraceae</taxon>
        <taxon>Ficeae</taxon>
        <taxon>Ficus</taxon>
    </lineage>
</organism>
<keyword evidence="2" id="KW-1185">Reference proteome</keyword>
<reference evidence="1" key="1">
    <citation type="submission" date="2023-07" db="EMBL/GenBank/DDBJ databases">
        <title>draft genome sequence of fig (Ficus carica).</title>
        <authorList>
            <person name="Takahashi T."/>
            <person name="Nishimura K."/>
        </authorList>
    </citation>
    <scope>NUCLEOTIDE SEQUENCE</scope>
</reference>
<dbReference type="EMBL" id="BTGU01000080">
    <property type="protein sequence ID" value="GMN58665.1"/>
    <property type="molecule type" value="Genomic_DNA"/>
</dbReference>
<comment type="caution">
    <text evidence="1">The sequence shown here is derived from an EMBL/GenBank/DDBJ whole genome shotgun (WGS) entry which is preliminary data.</text>
</comment>
<dbReference type="AlphaFoldDB" id="A0AA88DNS5"/>
<name>A0AA88DNS5_FICCA</name>
<protein>
    <submittedName>
        <fullName evidence="1">Uncharacterized protein</fullName>
    </submittedName>
</protein>
<evidence type="ECO:0000313" key="2">
    <source>
        <dbReference type="Proteomes" id="UP001187192"/>
    </source>
</evidence>